<dbReference type="InterPro" id="IPR049453">
    <property type="entry name" value="Memb_transporter_dom"/>
</dbReference>
<evidence type="ECO:0000256" key="1">
    <source>
        <dbReference type="ARBA" id="ARBA00004141"/>
    </source>
</evidence>
<keyword evidence="3 5" id="KW-1133">Transmembrane helix</keyword>
<sequence length="347" mass="36884">MRWTPPQRWTGVAWPVAQQSVAAVIAWLIAVRIAHHADPLFAPIAAVIGLNVALGRRGSNVVHMLFGVLIGVLVAEAAFWLAGGGVWTLAASIFVAMLVAAAVGGARILRAQAAVSAILVTVLGHPEQGWDRLADAAIGGVVALTFSQVLFPPEPLRLLRRAQAKVLSSLTDGLRMTADAVEQGDRQRATAATTKLRNLRDDLAELSTSRAASARIIRHAFPWRRRAGPVVTERERADHLDLLVGSCLMLTRTAIAVDGPQRFPLAAIIRQLAGELEGLAADPGDRSVRQSVAERADELARWLVEHGGEVPAQSALADAYAGIRMVAADVMMVAGIEDEQSTTTTAS</sequence>
<keyword evidence="8" id="KW-1185">Reference proteome</keyword>
<proteinExistence type="predicted"/>
<evidence type="ECO:0000313" key="7">
    <source>
        <dbReference type="EMBL" id="GIE46909.1"/>
    </source>
</evidence>
<dbReference type="Pfam" id="PF13515">
    <property type="entry name" value="FUSC_2"/>
    <property type="match status" value="1"/>
</dbReference>
<feature type="transmembrane region" description="Helical" evidence="5">
    <location>
        <begin position="36"/>
        <end position="54"/>
    </location>
</feature>
<feature type="transmembrane region" description="Helical" evidence="5">
    <location>
        <begin position="12"/>
        <end position="30"/>
    </location>
</feature>
<evidence type="ECO:0000313" key="8">
    <source>
        <dbReference type="Proteomes" id="UP000647172"/>
    </source>
</evidence>
<evidence type="ECO:0000256" key="2">
    <source>
        <dbReference type="ARBA" id="ARBA00022692"/>
    </source>
</evidence>
<comment type="caution">
    <text evidence="7">The sequence shown here is derived from an EMBL/GenBank/DDBJ whole genome shotgun (WGS) entry which is preliminary data.</text>
</comment>
<dbReference type="EMBL" id="BOMQ01000008">
    <property type="protein sequence ID" value="GIE46909.1"/>
    <property type="molecule type" value="Genomic_DNA"/>
</dbReference>
<keyword evidence="2 5" id="KW-0812">Transmembrane</keyword>
<feature type="transmembrane region" description="Helical" evidence="5">
    <location>
        <begin position="87"/>
        <end position="109"/>
    </location>
</feature>
<reference evidence="7" key="1">
    <citation type="submission" date="2021-01" db="EMBL/GenBank/DDBJ databases">
        <title>Whole genome shotgun sequence of Actinoplanes nipponensis NBRC 14063.</title>
        <authorList>
            <person name="Komaki H."/>
            <person name="Tamura T."/>
        </authorList>
    </citation>
    <scope>NUCLEOTIDE SEQUENCE</scope>
    <source>
        <strain evidence="7">NBRC 14063</strain>
    </source>
</reference>
<feature type="domain" description="Integral membrane bound transporter" evidence="6">
    <location>
        <begin position="26"/>
        <end position="145"/>
    </location>
</feature>
<feature type="transmembrane region" description="Helical" evidence="5">
    <location>
        <begin position="61"/>
        <end position="81"/>
    </location>
</feature>
<dbReference type="Proteomes" id="UP000647172">
    <property type="component" value="Unassembled WGS sequence"/>
</dbReference>
<gene>
    <name evidence="7" type="ORF">Ani05nite_04430</name>
</gene>
<protein>
    <recommendedName>
        <fullName evidence="6">Integral membrane bound transporter domain-containing protein</fullName>
    </recommendedName>
</protein>
<keyword evidence="4 5" id="KW-0472">Membrane</keyword>
<comment type="subcellular location">
    <subcellularLocation>
        <location evidence="1">Membrane</location>
        <topology evidence="1">Multi-pass membrane protein</topology>
    </subcellularLocation>
</comment>
<accession>A0A919MEX4</accession>
<name>A0A919MEX4_9ACTN</name>
<evidence type="ECO:0000256" key="3">
    <source>
        <dbReference type="ARBA" id="ARBA00022989"/>
    </source>
</evidence>
<dbReference type="GO" id="GO:0016020">
    <property type="term" value="C:membrane"/>
    <property type="evidence" value="ECO:0007669"/>
    <property type="project" value="UniProtKB-SubCell"/>
</dbReference>
<evidence type="ECO:0000256" key="4">
    <source>
        <dbReference type="ARBA" id="ARBA00023136"/>
    </source>
</evidence>
<evidence type="ECO:0000256" key="5">
    <source>
        <dbReference type="SAM" id="Phobius"/>
    </source>
</evidence>
<evidence type="ECO:0000259" key="6">
    <source>
        <dbReference type="Pfam" id="PF13515"/>
    </source>
</evidence>
<dbReference type="RefSeq" id="WP_203763821.1">
    <property type="nucleotide sequence ID" value="NZ_BAAAYJ010000088.1"/>
</dbReference>
<dbReference type="AlphaFoldDB" id="A0A919MEX4"/>
<organism evidence="7 8">
    <name type="scientific">Actinoplanes nipponensis</name>
    <dbReference type="NCBI Taxonomy" id="135950"/>
    <lineage>
        <taxon>Bacteria</taxon>
        <taxon>Bacillati</taxon>
        <taxon>Actinomycetota</taxon>
        <taxon>Actinomycetes</taxon>
        <taxon>Micromonosporales</taxon>
        <taxon>Micromonosporaceae</taxon>
        <taxon>Actinoplanes</taxon>
    </lineage>
</organism>